<dbReference type="Proteomes" id="UP000011083">
    <property type="component" value="Unassembled WGS sequence"/>
</dbReference>
<evidence type="ECO:0000256" key="6">
    <source>
        <dbReference type="ARBA" id="ARBA00023295"/>
    </source>
</evidence>
<gene>
    <name evidence="10" type="ORF">ACA1_218390</name>
</gene>
<dbReference type="GeneID" id="14915795"/>
<sequence>MEGLKAKLVPLPKYMERLGGGDDNELASCGVVDEVLVDHILAFYLRLETGGAIDEAATAIARPPPPPSSDEFVEGEPEGYTLRVVAPVPSQGQPGRVEVTGRTCRGAFYGAQTLVQLLRAFNWGGAADTSRGSTRQLRLPLVSIADQPDFAARGVMLDVSRDKVPTVETVKRLVDELASLKVNQLQLYVEHTFAYPGHEQVWRDASPFTAEDILELDAYCRERFVELVPNQNSFGHFHRWLKHPAYRKYAEVPEGNLHPFLAVGDENEKEPFGLAPDDQSIALLDELYAAFLPNFSSRQFNVGCDETFDLGQGRSKQLCEEKGVQTIYIDFLNRVNELVSKKYRKKMQYWGDIVLQQPDLIHTLPKDAIALIWGYEASHPFAEQCKAFAALKEIPFYVCPGTSSWNTVVGRTDNAIANLVNAAHHGRENGAVGYLITDWGDNGHWQTLPFSYLGFLAGAGLAWNAEANDVRSYLSREHLASRLNMHVFHDTADLLGGVVYDLGCLYTVTGGEPQCNDSCIFKFLQNPSEDNRRGITVASAEAAHERIVAALAGLRKAHAGRDDAQLVLDEIAHGAAMADVSCRAMALSLREPAQAPGASEEWRELQEAWAACKHQHEAIWLRRNRPGGLVDSLKRFTPLARFLATNTQPT</sequence>
<dbReference type="InterPro" id="IPR017853">
    <property type="entry name" value="GH"/>
</dbReference>
<evidence type="ECO:0000256" key="2">
    <source>
        <dbReference type="ARBA" id="ARBA00006285"/>
    </source>
</evidence>
<keyword evidence="4" id="KW-0732">Signal</keyword>
<dbReference type="OrthoDB" id="5806726at2759"/>
<keyword evidence="6" id="KW-0326">Glycosidase</keyword>
<feature type="domain" description="Glycoside hydrolase family 20 catalytic" evidence="8">
    <location>
        <begin position="150"/>
        <end position="375"/>
    </location>
</feature>
<accession>L8GQD2</accession>
<dbReference type="InterPro" id="IPR015882">
    <property type="entry name" value="HEX_bac_N"/>
</dbReference>
<evidence type="ECO:0000259" key="8">
    <source>
        <dbReference type="Pfam" id="PF00728"/>
    </source>
</evidence>
<name>L8GQD2_ACACF</name>
<evidence type="ECO:0000256" key="7">
    <source>
        <dbReference type="PIRSR" id="PIRSR625705-1"/>
    </source>
</evidence>
<dbReference type="Gene3D" id="3.30.379.10">
    <property type="entry name" value="Chitobiase/beta-hexosaminidase domain 2-like"/>
    <property type="match status" value="1"/>
</dbReference>
<dbReference type="PANTHER" id="PTHR22600">
    <property type="entry name" value="BETA-HEXOSAMINIDASE"/>
    <property type="match status" value="1"/>
</dbReference>
<dbReference type="EMBL" id="KB008036">
    <property type="protein sequence ID" value="ELR15195.1"/>
    <property type="molecule type" value="Genomic_DNA"/>
</dbReference>
<protein>
    <recommendedName>
        <fullName evidence="3">beta-N-acetylhexosaminidase</fullName>
        <ecNumber evidence="3">3.2.1.52</ecNumber>
    </recommendedName>
</protein>
<keyword evidence="11" id="KW-1185">Reference proteome</keyword>
<dbReference type="GO" id="GO:0005975">
    <property type="term" value="P:carbohydrate metabolic process"/>
    <property type="evidence" value="ECO:0007669"/>
    <property type="project" value="InterPro"/>
</dbReference>
<dbReference type="PANTHER" id="PTHR22600:SF26">
    <property type="entry name" value="BETA-N-ACETYLHEXOSAMINIDASE"/>
    <property type="match status" value="1"/>
</dbReference>
<proteinExistence type="inferred from homology"/>
<comment type="similarity">
    <text evidence="2">Belongs to the glycosyl hydrolase 20 family.</text>
</comment>
<dbReference type="Gene3D" id="3.20.20.80">
    <property type="entry name" value="Glycosidases"/>
    <property type="match status" value="1"/>
</dbReference>
<dbReference type="VEuPathDB" id="AmoebaDB:ACA1_218390"/>
<evidence type="ECO:0000256" key="3">
    <source>
        <dbReference type="ARBA" id="ARBA00012663"/>
    </source>
</evidence>
<evidence type="ECO:0000313" key="10">
    <source>
        <dbReference type="EMBL" id="ELR15195.1"/>
    </source>
</evidence>
<evidence type="ECO:0000259" key="9">
    <source>
        <dbReference type="Pfam" id="PF02838"/>
    </source>
</evidence>
<dbReference type="SUPFAM" id="SSF55545">
    <property type="entry name" value="beta-N-acetylhexosaminidase-like domain"/>
    <property type="match status" value="1"/>
</dbReference>
<keyword evidence="5 10" id="KW-0378">Hydrolase</keyword>
<evidence type="ECO:0000256" key="1">
    <source>
        <dbReference type="ARBA" id="ARBA00001231"/>
    </source>
</evidence>
<dbReference type="GO" id="GO:0004563">
    <property type="term" value="F:beta-N-acetylhexosaminidase activity"/>
    <property type="evidence" value="ECO:0007669"/>
    <property type="project" value="UniProtKB-EC"/>
</dbReference>
<comment type="catalytic activity">
    <reaction evidence="1">
        <text>Hydrolysis of terminal non-reducing N-acetyl-D-hexosamine residues in N-acetyl-beta-D-hexosaminides.</text>
        <dbReference type="EC" id="3.2.1.52"/>
    </reaction>
</comment>
<dbReference type="SUPFAM" id="SSF51445">
    <property type="entry name" value="(Trans)glycosidases"/>
    <property type="match status" value="1"/>
</dbReference>
<dbReference type="CDD" id="cd06565">
    <property type="entry name" value="GH20_GcnA-like"/>
    <property type="match status" value="1"/>
</dbReference>
<dbReference type="GO" id="GO:0016020">
    <property type="term" value="C:membrane"/>
    <property type="evidence" value="ECO:0007669"/>
    <property type="project" value="TreeGrafter"/>
</dbReference>
<dbReference type="InterPro" id="IPR025705">
    <property type="entry name" value="Beta_hexosaminidase_sua/sub"/>
</dbReference>
<dbReference type="AlphaFoldDB" id="L8GQD2"/>
<dbReference type="InterPro" id="IPR015883">
    <property type="entry name" value="Glyco_hydro_20_cat"/>
</dbReference>
<reference evidence="10 11" key="1">
    <citation type="journal article" date="2013" name="Genome Biol.">
        <title>Genome of Acanthamoeba castellanii highlights extensive lateral gene transfer and early evolution of tyrosine kinase signaling.</title>
        <authorList>
            <person name="Clarke M."/>
            <person name="Lohan A.J."/>
            <person name="Liu B."/>
            <person name="Lagkouvardos I."/>
            <person name="Roy S."/>
            <person name="Zafar N."/>
            <person name="Bertelli C."/>
            <person name="Schilde C."/>
            <person name="Kianianmomeni A."/>
            <person name="Burglin T.R."/>
            <person name="Frech C."/>
            <person name="Turcotte B."/>
            <person name="Kopec K.O."/>
            <person name="Synnott J.M."/>
            <person name="Choo C."/>
            <person name="Paponov I."/>
            <person name="Finkler A."/>
            <person name="Soon Heng Tan C."/>
            <person name="Hutchins A.P."/>
            <person name="Weinmeier T."/>
            <person name="Rattei T."/>
            <person name="Chu J.S."/>
            <person name="Gimenez G."/>
            <person name="Irimia M."/>
            <person name="Rigden D.J."/>
            <person name="Fitzpatrick D.A."/>
            <person name="Lorenzo-Morales J."/>
            <person name="Bateman A."/>
            <person name="Chiu C.H."/>
            <person name="Tang P."/>
            <person name="Hegemann P."/>
            <person name="Fromm H."/>
            <person name="Raoult D."/>
            <person name="Greub G."/>
            <person name="Miranda-Saavedra D."/>
            <person name="Chen N."/>
            <person name="Nash P."/>
            <person name="Ginger M.L."/>
            <person name="Horn M."/>
            <person name="Schaap P."/>
            <person name="Caler L."/>
            <person name="Loftus B."/>
        </authorList>
    </citation>
    <scope>NUCLEOTIDE SEQUENCE [LARGE SCALE GENOMIC DNA]</scope>
    <source>
        <strain evidence="10 11">Neff</strain>
    </source>
</reference>
<dbReference type="EC" id="3.2.1.52" evidence="3"/>
<dbReference type="InterPro" id="IPR029018">
    <property type="entry name" value="Hex-like_dom2"/>
</dbReference>
<dbReference type="STRING" id="1257118.L8GQD2"/>
<dbReference type="Pfam" id="PF02838">
    <property type="entry name" value="Glyco_hydro_20b"/>
    <property type="match status" value="1"/>
</dbReference>
<evidence type="ECO:0000256" key="4">
    <source>
        <dbReference type="ARBA" id="ARBA00022729"/>
    </source>
</evidence>
<dbReference type="KEGG" id="acan:ACA1_218390"/>
<dbReference type="RefSeq" id="XP_004337208.1">
    <property type="nucleotide sequence ID" value="XM_004337160.1"/>
</dbReference>
<feature type="domain" description="Beta-hexosaminidase bacterial type N-terminal" evidence="9">
    <location>
        <begin position="76"/>
        <end position="147"/>
    </location>
</feature>
<dbReference type="PRINTS" id="PR00738">
    <property type="entry name" value="GLHYDRLASE20"/>
</dbReference>
<dbReference type="Pfam" id="PF00728">
    <property type="entry name" value="Glyco_hydro_20"/>
    <property type="match status" value="1"/>
</dbReference>
<dbReference type="GO" id="GO:0030203">
    <property type="term" value="P:glycosaminoglycan metabolic process"/>
    <property type="evidence" value="ECO:0007669"/>
    <property type="project" value="TreeGrafter"/>
</dbReference>
<evidence type="ECO:0000313" key="11">
    <source>
        <dbReference type="Proteomes" id="UP000011083"/>
    </source>
</evidence>
<feature type="active site" description="Proton donor" evidence="7">
    <location>
        <position position="306"/>
    </location>
</feature>
<organism evidence="10 11">
    <name type="scientific">Acanthamoeba castellanii (strain ATCC 30010 / Neff)</name>
    <dbReference type="NCBI Taxonomy" id="1257118"/>
    <lineage>
        <taxon>Eukaryota</taxon>
        <taxon>Amoebozoa</taxon>
        <taxon>Discosea</taxon>
        <taxon>Longamoebia</taxon>
        <taxon>Centramoebida</taxon>
        <taxon>Acanthamoebidae</taxon>
        <taxon>Acanthamoeba</taxon>
    </lineage>
</organism>
<evidence type="ECO:0000256" key="5">
    <source>
        <dbReference type="ARBA" id="ARBA00022801"/>
    </source>
</evidence>